<dbReference type="RefSeq" id="WP_034705413.1">
    <property type="nucleotide sequence ID" value="NZ_JPRO01000010.1"/>
</dbReference>
<dbReference type="Pfam" id="PF00440">
    <property type="entry name" value="TetR_N"/>
    <property type="match status" value="1"/>
</dbReference>
<evidence type="ECO:0000256" key="1">
    <source>
        <dbReference type="ARBA" id="ARBA00023125"/>
    </source>
</evidence>
<dbReference type="GO" id="GO:0003677">
    <property type="term" value="F:DNA binding"/>
    <property type="evidence" value="ECO:0007669"/>
    <property type="project" value="UniProtKB-UniRule"/>
</dbReference>
<evidence type="ECO:0000313" key="5">
    <source>
        <dbReference type="Proteomes" id="UP000028703"/>
    </source>
</evidence>
<organism evidence="4 5">
    <name type="scientific">Chryseobacterium luteum</name>
    <dbReference type="NCBI Taxonomy" id="421531"/>
    <lineage>
        <taxon>Bacteria</taxon>
        <taxon>Pseudomonadati</taxon>
        <taxon>Bacteroidota</taxon>
        <taxon>Flavobacteriia</taxon>
        <taxon>Flavobacteriales</taxon>
        <taxon>Weeksellaceae</taxon>
        <taxon>Chryseobacterium group</taxon>
        <taxon>Chryseobacterium</taxon>
    </lineage>
</organism>
<proteinExistence type="predicted"/>
<evidence type="ECO:0000313" key="4">
    <source>
        <dbReference type="EMBL" id="KFF02865.1"/>
    </source>
</evidence>
<gene>
    <name evidence="4" type="ORF">IX38_12990</name>
</gene>
<evidence type="ECO:0000256" key="2">
    <source>
        <dbReference type="PROSITE-ProRule" id="PRU00335"/>
    </source>
</evidence>
<dbReference type="AlphaFoldDB" id="A0A085ZEK1"/>
<accession>A0A085ZEK1</accession>
<feature type="domain" description="HTH tetR-type" evidence="3">
    <location>
        <begin position="5"/>
        <end position="65"/>
    </location>
</feature>
<dbReference type="EMBL" id="JPRO01000010">
    <property type="protein sequence ID" value="KFF02865.1"/>
    <property type="molecule type" value="Genomic_DNA"/>
</dbReference>
<protein>
    <recommendedName>
        <fullName evidence="3">HTH tetR-type domain-containing protein</fullName>
    </recommendedName>
</protein>
<comment type="caution">
    <text evidence="4">The sequence shown here is derived from an EMBL/GenBank/DDBJ whole genome shotgun (WGS) entry which is preliminary data.</text>
</comment>
<keyword evidence="1 2" id="KW-0238">DNA-binding</keyword>
<dbReference type="Proteomes" id="UP000028703">
    <property type="component" value="Unassembled WGS sequence"/>
</dbReference>
<dbReference type="PROSITE" id="PS50977">
    <property type="entry name" value="HTH_TETR_2"/>
    <property type="match status" value="1"/>
</dbReference>
<keyword evidence="5" id="KW-1185">Reference proteome</keyword>
<name>A0A085ZEK1_9FLAO</name>
<evidence type="ECO:0000259" key="3">
    <source>
        <dbReference type="PROSITE" id="PS50977"/>
    </source>
</evidence>
<feature type="DNA-binding region" description="H-T-H motif" evidence="2">
    <location>
        <begin position="28"/>
        <end position="47"/>
    </location>
</feature>
<dbReference type="eggNOG" id="COG1309">
    <property type="taxonomic scope" value="Bacteria"/>
</dbReference>
<sequence>MDKKEERLNKILATTIDLLIKEGAENLSMRKVAKNAGLSLSNLQYYYKDKNVLLISTVEFYFESCKKELSHTIKLLTVDSTPDKDVFLEKILNMLLIDGRSSHQTLMFQEIWTLAARNKELQDAVETYYKTYCLWMIDLVSTFCKKPDEIVSFLIPFVEGYTIVSNVIPLTKEGVIEMMVKLISIVER</sequence>
<reference evidence="4 5" key="1">
    <citation type="submission" date="2014-07" db="EMBL/GenBank/DDBJ databases">
        <title>Genome of Chryseobacterium luteum DSM 18605.</title>
        <authorList>
            <person name="Stropko S.J."/>
            <person name="Pipes S.E."/>
            <person name="Newman J.D."/>
        </authorList>
    </citation>
    <scope>NUCLEOTIDE SEQUENCE [LARGE SCALE GENOMIC DNA]</scope>
    <source>
        <strain evidence="4 5">DSM 18605</strain>
    </source>
</reference>
<dbReference type="OrthoDB" id="714393at2"/>
<dbReference type="InterPro" id="IPR001647">
    <property type="entry name" value="HTH_TetR"/>
</dbReference>
<dbReference type="InterPro" id="IPR009057">
    <property type="entry name" value="Homeodomain-like_sf"/>
</dbReference>
<dbReference type="SUPFAM" id="SSF46689">
    <property type="entry name" value="Homeodomain-like"/>
    <property type="match status" value="1"/>
</dbReference>
<dbReference type="Gene3D" id="1.10.357.10">
    <property type="entry name" value="Tetracycline Repressor, domain 2"/>
    <property type="match status" value="1"/>
</dbReference>